<name>A0A0D0IRJ7_9MICO</name>
<gene>
    <name evidence="2" type="ORF">SD72_02785</name>
</gene>
<dbReference type="OrthoDB" id="3296885at2"/>
<dbReference type="AlphaFoldDB" id="A0A0D0IRJ7"/>
<dbReference type="EMBL" id="JXSQ01000002">
    <property type="protein sequence ID" value="KIP53592.1"/>
    <property type="molecule type" value="Genomic_DNA"/>
</dbReference>
<evidence type="ECO:0000313" key="3">
    <source>
        <dbReference type="Proteomes" id="UP000032120"/>
    </source>
</evidence>
<organism evidence="2 3">
    <name type="scientific">Leucobacter komagatae</name>
    <dbReference type="NCBI Taxonomy" id="55969"/>
    <lineage>
        <taxon>Bacteria</taxon>
        <taxon>Bacillati</taxon>
        <taxon>Actinomycetota</taxon>
        <taxon>Actinomycetes</taxon>
        <taxon>Micrococcales</taxon>
        <taxon>Microbacteriaceae</taxon>
        <taxon>Leucobacter</taxon>
    </lineage>
</organism>
<comment type="caution">
    <text evidence="2">The sequence shown here is derived from an EMBL/GenBank/DDBJ whole genome shotgun (WGS) entry which is preliminary data.</text>
</comment>
<dbReference type="Proteomes" id="UP000032120">
    <property type="component" value="Unassembled WGS sequence"/>
</dbReference>
<dbReference type="Pfam" id="PF14330">
    <property type="entry name" value="DUF4387"/>
    <property type="match status" value="1"/>
</dbReference>
<sequence>MSTLIELCTLVRSKNAGPFWLTFDVMCRDRAAYDLVTKGGALSAHAIARLYAVDSATVQIFHHPAALAVKISMPRPRIQGSAGETDMYGGQQQALLIDLVIEA</sequence>
<protein>
    <recommendedName>
        <fullName evidence="1">DUF4387 domain-containing protein</fullName>
    </recommendedName>
</protein>
<keyword evidence="3" id="KW-1185">Reference proteome</keyword>
<proteinExistence type="predicted"/>
<dbReference type="InterPro" id="IPR025496">
    <property type="entry name" value="DUF4387"/>
</dbReference>
<reference evidence="2 3" key="1">
    <citation type="submission" date="2015-01" db="EMBL/GenBank/DDBJ databases">
        <title>Draft genome sequence of Leucobacter komagatae strain VKM ST2845.</title>
        <authorList>
            <person name="Karlyshev A.V."/>
            <person name="Kudryashova E.B."/>
        </authorList>
    </citation>
    <scope>NUCLEOTIDE SEQUENCE [LARGE SCALE GENOMIC DNA]</scope>
    <source>
        <strain evidence="2 3">VKM ST2845</strain>
    </source>
</reference>
<accession>A0A0D0IRJ7</accession>
<evidence type="ECO:0000313" key="2">
    <source>
        <dbReference type="EMBL" id="KIP53592.1"/>
    </source>
</evidence>
<evidence type="ECO:0000259" key="1">
    <source>
        <dbReference type="Pfam" id="PF14330"/>
    </source>
</evidence>
<feature type="domain" description="DUF4387" evidence="1">
    <location>
        <begin position="4"/>
        <end position="99"/>
    </location>
</feature>
<dbReference type="RefSeq" id="WP_042542874.1">
    <property type="nucleotide sequence ID" value="NZ_JXSQ01000002.1"/>
</dbReference>